<gene>
    <name evidence="1" type="ORF">MTP16_17170</name>
</gene>
<dbReference type="RefSeq" id="WP_243512142.1">
    <property type="nucleotide sequence ID" value="NZ_CP094534.1"/>
</dbReference>
<proteinExistence type="predicted"/>
<organism evidence="1 2">
    <name type="scientific">Hymenobacter monticola</name>
    <dbReference type="NCBI Taxonomy" id="1705399"/>
    <lineage>
        <taxon>Bacteria</taxon>
        <taxon>Pseudomonadati</taxon>
        <taxon>Bacteroidota</taxon>
        <taxon>Cytophagia</taxon>
        <taxon>Cytophagales</taxon>
        <taxon>Hymenobacteraceae</taxon>
        <taxon>Hymenobacter</taxon>
    </lineage>
</organism>
<accession>A0ABY4B155</accession>
<protein>
    <recommendedName>
        <fullName evidence="3">DUF4297 domain-containing protein</fullName>
    </recommendedName>
</protein>
<sequence>MSALVKTRSDITAADDKVIGFEYQFYYFLLSLLDINEGESVGLEVKDDVHIDKPNGVTVLFQLKHTIDPDASKLTELDDSLWKTLYNWALVIDEAGDTAAQFDFCYKNTFTIVTNMAVGARNAFLADLEKLKREEKSVEDLRLVIEGLHSKTTSDTIKSYLATVLSLDNKVLKVFLKKLEIEDSFDDIHNKIIARLHKMMVNPGKIETILRIIDGGLRRQSYDFVKNRQKMIMTYEEFHRRYQIFFDMGRTDDLIVEDYECDIENPLEQTFIKQLIDLGDISVVDDENIIEYTGFKLTVFNNLINWLQNGLIAEIHVEKFNKDAERRWKNAFTAAHRFYKPEEPGLFDEITIPVEMVKLASLCLDEVRKINLAVKGQQLDIEWSNGQFYLLSDQHKIGWLIDWHERYGAAK</sequence>
<evidence type="ECO:0000313" key="1">
    <source>
        <dbReference type="EMBL" id="UOE32854.1"/>
    </source>
</evidence>
<name>A0ABY4B155_9BACT</name>
<dbReference type="EMBL" id="CP094534">
    <property type="protein sequence ID" value="UOE32854.1"/>
    <property type="molecule type" value="Genomic_DNA"/>
</dbReference>
<evidence type="ECO:0008006" key="3">
    <source>
        <dbReference type="Google" id="ProtNLM"/>
    </source>
</evidence>
<reference evidence="1 2" key="1">
    <citation type="submission" date="2022-03" db="EMBL/GenBank/DDBJ databases">
        <title>Hymenobactersp. isolated from the air.</title>
        <authorList>
            <person name="Won M."/>
            <person name="Kwon S.-W."/>
        </authorList>
    </citation>
    <scope>NUCLEOTIDE SEQUENCE [LARGE SCALE GENOMIC DNA]</scope>
    <source>
        <strain evidence="1 2">KACC 22596</strain>
    </source>
</reference>
<keyword evidence="2" id="KW-1185">Reference proteome</keyword>
<evidence type="ECO:0000313" key="2">
    <source>
        <dbReference type="Proteomes" id="UP000831390"/>
    </source>
</evidence>
<dbReference type="Proteomes" id="UP000831390">
    <property type="component" value="Chromosome"/>
</dbReference>